<evidence type="ECO:0000256" key="9">
    <source>
        <dbReference type="ARBA" id="ARBA00023125"/>
    </source>
</evidence>
<keyword evidence="9" id="KW-0238">DNA-binding</keyword>
<evidence type="ECO:0000313" key="14">
    <source>
        <dbReference type="EMBL" id="SDV48421.1"/>
    </source>
</evidence>
<evidence type="ECO:0000313" key="15">
    <source>
        <dbReference type="Proteomes" id="UP000243719"/>
    </source>
</evidence>
<dbReference type="InterPro" id="IPR001001">
    <property type="entry name" value="DNA_polIII_beta"/>
</dbReference>
<organism evidence="14 15">
    <name type="scientific">Chitinasiproducens palmae</name>
    <dbReference type="NCBI Taxonomy" id="1770053"/>
    <lineage>
        <taxon>Bacteria</taxon>
        <taxon>Pseudomonadati</taxon>
        <taxon>Pseudomonadota</taxon>
        <taxon>Betaproteobacteria</taxon>
        <taxon>Burkholderiales</taxon>
        <taxon>Burkholderiaceae</taxon>
        <taxon>Chitinasiproducens</taxon>
    </lineage>
</organism>
<evidence type="ECO:0000256" key="1">
    <source>
        <dbReference type="ARBA" id="ARBA00004496"/>
    </source>
</evidence>
<dbReference type="EMBL" id="FNLO01000005">
    <property type="protein sequence ID" value="SDV48421.1"/>
    <property type="molecule type" value="Genomic_DNA"/>
</dbReference>
<feature type="domain" description="DNA polymerase III beta sliding clamp central" evidence="12">
    <location>
        <begin position="130"/>
        <end position="245"/>
    </location>
</feature>
<evidence type="ECO:0000256" key="7">
    <source>
        <dbReference type="ARBA" id="ARBA00022705"/>
    </source>
</evidence>
<evidence type="ECO:0000256" key="5">
    <source>
        <dbReference type="ARBA" id="ARBA00022679"/>
    </source>
</evidence>
<keyword evidence="4 10" id="KW-0963">Cytoplasm</keyword>
<proteinExistence type="inferred from homology"/>
<dbReference type="GO" id="GO:0003677">
    <property type="term" value="F:DNA binding"/>
    <property type="evidence" value="ECO:0007669"/>
    <property type="project" value="UniProtKB-UniRule"/>
</dbReference>
<dbReference type="CDD" id="cd00140">
    <property type="entry name" value="beta_clamp"/>
    <property type="match status" value="1"/>
</dbReference>
<dbReference type="Pfam" id="PF00712">
    <property type="entry name" value="DNA_pol3_beta"/>
    <property type="match status" value="1"/>
</dbReference>
<dbReference type="InterPro" id="IPR022634">
    <property type="entry name" value="DNA_polIII_beta_N"/>
</dbReference>
<dbReference type="Gene3D" id="3.70.10.10">
    <property type="match status" value="1"/>
</dbReference>
<dbReference type="AlphaFoldDB" id="A0A1H2PNX9"/>
<dbReference type="SUPFAM" id="SSF55979">
    <property type="entry name" value="DNA clamp"/>
    <property type="match status" value="3"/>
</dbReference>
<dbReference type="NCBIfam" id="TIGR00663">
    <property type="entry name" value="dnan"/>
    <property type="match status" value="1"/>
</dbReference>
<evidence type="ECO:0000256" key="2">
    <source>
        <dbReference type="ARBA" id="ARBA00010752"/>
    </source>
</evidence>
<dbReference type="InterPro" id="IPR046938">
    <property type="entry name" value="DNA_clamp_sf"/>
</dbReference>
<evidence type="ECO:0000256" key="10">
    <source>
        <dbReference type="PIRNR" id="PIRNR000804"/>
    </source>
</evidence>
<keyword evidence="8 10" id="KW-0239">DNA-directed DNA polymerase</keyword>
<evidence type="ECO:0000259" key="13">
    <source>
        <dbReference type="Pfam" id="PF02768"/>
    </source>
</evidence>
<dbReference type="InterPro" id="IPR022635">
    <property type="entry name" value="DNA_polIII_beta_C"/>
</dbReference>
<dbReference type="SMART" id="SM00480">
    <property type="entry name" value="POL3Bc"/>
    <property type="match status" value="1"/>
</dbReference>
<keyword evidence="6 10" id="KW-0548">Nucleotidyltransferase</keyword>
<dbReference type="InterPro" id="IPR022637">
    <property type="entry name" value="DNA_polIII_beta_cen"/>
</dbReference>
<evidence type="ECO:0000256" key="8">
    <source>
        <dbReference type="ARBA" id="ARBA00022932"/>
    </source>
</evidence>
<dbReference type="STRING" id="1770053.SAMN05216551_10579"/>
<dbReference type="GO" id="GO:0009360">
    <property type="term" value="C:DNA polymerase III complex"/>
    <property type="evidence" value="ECO:0007669"/>
    <property type="project" value="InterPro"/>
</dbReference>
<keyword evidence="15" id="KW-1185">Reference proteome</keyword>
<dbReference type="PANTHER" id="PTHR30478">
    <property type="entry name" value="DNA POLYMERASE III SUBUNIT BETA"/>
    <property type="match status" value="1"/>
</dbReference>
<gene>
    <name evidence="14" type="ORF">SAMN05216551_10579</name>
</gene>
<dbReference type="Pfam" id="PF02768">
    <property type="entry name" value="DNA_pol3_beta_3"/>
    <property type="match status" value="1"/>
</dbReference>
<dbReference type="GO" id="GO:0006271">
    <property type="term" value="P:DNA strand elongation involved in DNA replication"/>
    <property type="evidence" value="ECO:0007669"/>
    <property type="project" value="TreeGrafter"/>
</dbReference>
<accession>A0A1H2PNX9</accession>
<evidence type="ECO:0000256" key="4">
    <source>
        <dbReference type="ARBA" id="ARBA00022490"/>
    </source>
</evidence>
<evidence type="ECO:0000259" key="12">
    <source>
        <dbReference type="Pfam" id="PF02767"/>
    </source>
</evidence>
<dbReference type="PIRSF" id="PIRSF000804">
    <property type="entry name" value="DNA_pol_III_b"/>
    <property type="match status" value="1"/>
</dbReference>
<dbReference type="GO" id="GO:0008408">
    <property type="term" value="F:3'-5' exonuclease activity"/>
    <property type="evidence" value="ECO:0007669"/>
    <property type="project" value="InterPro"/>
</dbReference>
<comment type="subunit">
    <text evidence="10">Forms a ring-shaped head-to-tail homodimer around DNA.</text>
</comment>
<dbReference type="GO" id="GO:0003887">
    <property type="term" value="F:DNA-directed DNA polymerase activity"/>
    <property type="evidence" value="ECO:0007669"/>
    <property type="project" value="UniProtKB-UniRule"/>
</dbReference>
<feature type="domain" description="DNA polymerase III beta sliding clamp C-terminal" evidence="13">
    <location>
        <begin position="248"/>
        <end position="368"/>
    </location>
</feature>
<feature type="domain" description="DNA polymerase III beta sliding clamp N-terminal" evidence="11">
    <location>
        <begin position="7"/>
        <end position="119"/>
    </location>
</feature>
<dbReference type="Proteomes" id="UP000243719">
    <property type="component" value="Unassembled WGS sequence"/>
</dbReference>
<evidence type="ECO:0000256" key="3">
    <source>
        <dbReference type="ARBA" id="ARBA00021035"/>
    </source>
</evidence>
<comment type="function">
    <text evidence="10">Confers DNA tethering and processivity to DNA polymerases and other proteins. Acts as a clamp, forming a ring around DNA (a reaction catalyzed by the clamp-loading complex) which diffuses in an ATP-independent manner freely and bidirectionally along dsDNA. Initially characterized for its ability to contact the catalytic subunit of DNA polymerase III (Pol III), a complex, multichain enzyme responsible for most of the replicative synthesis in bacteria; Pol III exhibits 3'-5' exonuclease proofreading activity. The beta chain is required for initiation of replication as well as for processivity of DNA replication.</text>
</comment>
<dbReference type="PANTHER" id="PTHR30478:SF0">
    <property type="entry name" value="BETA SLIDING CLAMP"/>
    <property type="match status" value="1"/>
</dbReference>
<dbReference type="GO" id="GO:0005737">
    <property type="term" value="C:cytoplasm"/>
    <property type="evidence" value="ECO:0007669"/>
    <property type="project" value="UniProtKB-SubCell"/>
</dbReference>
<comment type="similarity">
    <text evidence="2 10">Belongs to the beta sliding clamp family.</text>
</comment>
<evidence type="ECO:0000256" key="6">
    <source>
        <dbReference type="ARBA" id="ARBA00022695"/>
    </source>
</evidence>
<protein>
    <recommendedName>
        <fullName evidence="3 10">Beta sliding clamp</fullName>
    </recommendedName>
</protein>
<reference evidence="15" key="1">
    <citation type="submission" date="2016-09" db="EMBL/GenBank/DDBJ databases">
        <authorList>
            <person name="Varghese N."/>
            <person name="Submissions S."/>
        </authorList>
    </citation>
    <scope>NUCLEOTIDE SEQUENCE [LARGE SCALE GENOMIC DNA]</scope>
    <source>
        <strain evidence="15">JS23</strain>
    </source>
</reference>
<comment type="subcellular location">
    <subcellularLocation>
        <location evidence="1 10">Cytoplasm</location>
    </subcellularLocation>
</comment>
<dbReference type="Gene3D" id="3.10.150.10">
    <property type="entry name" value="DNA Polymerase III, subunit A, domain 2"/>
    <property type="match status" value="1"/>
</dbReference>
<dbReference type="Pfam" id="PF02767">
    <property type="entry name" value="DNA_pol3_beta_2"/>
    <property type="match status" value="1"/>
</dbReference>
<keyword evidence="7 10" id="KW-0235">DNA replication</keyword>
<sequence length="369" mass="40897">MQLAKTERDLLLRPLQTVAGIVERRHTLPILANLLIRKQGEELSFVSTDLELQITTRAPIASGGEDASTTVAARKLLDIVRTLPFGDTALSLNDKKLTVQCGRSRFALQTLAADDFPTLALAPNYGPQLTIQQREFKHLLGLVHFAMAQQDVRYYLNGMLLVIEGASLTAVATDGHRLAMAAITLDAGEHPRQEVIVPRKAILELQRLLEESVDPLTIELAPSQARFTFGDTEVISKLVEGKFPDYQRVIPKGYKNTFSVGREELQRALQRAAILTSDKFKGVHLLVSPGQISIRSNNSEQEEAQDEIEIAYDGDTIDIGFNVSYLLDILANVKNDMFEISLGDANSSALLSLPEDDKQFKYVVMPMRI</sequence>
<dbReference type="OrthoDB" id="8421503at2"/>
<evidence type="ECO:0000259" key="11">
    <source>
        <dbReference type="Pfam" id="PF00712"/>
    </source>
</evidence>
<keyword evidence="5 10" id="KW-0808">Transferase</keyword>
<dbReference type="RefSeq" id="WP_091907565.1">
    <property type="nucleotide sequence ID" value="NZ_FNLO01000005.1"/>
</dbReference>
<name>A0A1H2PNX9_9BURK</name>